<evidence type="ECO:0000256" key="3">
    <source>
        <dbReference type="SAM" id="Phobius"/>
    </source>
</evidence>
<feature type="transmembrane region" description="Helical" evidence="3">
    <location>
        <begin position="88"/>
        <end position="108"/>
    </location>
</feature>
<feature type="transmembrane region" description="Helical" evidence="3">
    <location>
        <begin position="382"/>
        <end position="404"/>
    </location>
</feature>
<dbReference type="AlphaFoldDB" id="A0A4Q9MAQ1"/>
<evidence type="ECO:0000313" key="5">
    <source>
        <dbReference type="EMBL" id="TBU24265.1"/>
    </source>
</evidence>
<dbReference type="InterPro" id="IPR050327">
    <property type="entry name" value="Proton-linked_MCT"/>
</dbReference>
<dbReference type="Gene3D" id="1.20.1250.20">
    <property type="entry name" value="MFS general substrate transporter like domains"/>
    <property type="match status" value="2"/>
</dbReference>
<feature type="domain" description="Major facilitator superfamily (MFS) profile" evidence="4">
    <location>
        <begin position="256"/>
        <end position="454"/>
    </location>
</feature>
<dbReference type="PANTHER" id="PTHR11360:SF177">
    <property type="entry name" value="RIBOFLAVIN TRANSPORTER MCH5"/>
    <property type="match status" value="1"/>
</dbReference>
<feature type="transmembrane region" description="Helical" evidence="3">
    <location>
        <begin position="320"/>
        <end position="339"/>
    </location>
</feature>
<comment type="subcellular location">
    <subcellularLocation>
        <location evidence="1">Membrane</location>
        <topology evidence="1">Multi-pass membrane protein</topology>
    </subcellularLocation>
</comment>
<dbReference type="Proteomes" id="UP000292957">
    <property type="component" value="Unassembled WGS sequence"/>
</dbReference>
<dbReference type="SUPFAM" id="SSF103473">
    <property type="entry name" value="MFS general substrate transporter"/>
    <property type="match status" value="1"/>
</dbReference>
<dbReference type="InterPro" id="IPR020846">
    <property type="entry name" value="MFS_dom"/>
</dbReference>
<keyword evidence="3" id="KW-1133">Transmembrane helix</keyword>
<dbReference type="PROSITE" id="PS50850">
    <property type="entry name" value="MFS"/>
    <property type="match status" value="1"/>
</dbReference>
<gene>
    <name evidence="6" type="ORF">BD310DRAFT_869190</name>
    <name evidence="5" type="ORF">BD311DRAFT_781099</name>
</gene>
<evidence type="ECO:0000256" key="2">
    <source>
        <dbReference type="ARBA" id="ARBA00006727"/>
    </source>
</evidence>
<dbReference type="EMBL" id="ML143483">
    <property type="protein sequence ID" value="TBU24265.1"/>
    <property type="molecule type" value="Genomic_DNA"/>
</dbReference>
<feature type="transmembrane region" description="Helical" evidence="3">
    <location>
        <begin position="179"/>
        <end position="199"/>
    </location>
</feature>
<dbReference type="InterPro" id="IPR011701">
    <property type="entry name" value="MFS"/>
</dbReference>
<feature type="transmembrane region" description="Helical" evidence="3">
    <location>
        <begin position="211"/>
        <end position="231"/>
    </location>
</feature>
<accession>A0A4Q9MAQ1</accession>
<dbReference type="InterPro" id="IPR036259">
    <property type="entry name" value="MFS_trans_sf"/>
</dbReference>
<dbReference type="GO" id="GO:0022857">
    <property type="term" value="F:transmembrane transporter activity"/>
    <property type="evidence" value="ECO:0007669"/>
    <property type="project" value="InterPro"/>
</dbReference>
<evidence type="ECO:0000256" key="1">
    <source>
        <dbReference type="ARBA" id="ARBA00004141"/>
    </source>
</evidence>
<evidence type="ECO:0000259" key="4">
    <source>
        <dbReference type="PROSITE" id="PS50850"/>
    </source>
</evidence>
<feature type="transmembrane region" description="Helical" evidence="3">
    <location>
        <begin position="257"/>
        <end position="278"/>
    </location>
</feature>
<evidence type="ECO:0000313" key="7">
    <source>
        <dbReference type="Proteomes" id="UP000292082"/>
    </source>
</evidence>
<feature type="transmembrane region" description="Helical" evidence="3">
    <location>
        <begin position="145"/>
        <end position="167"/>
    </location>
</feature>
<dbReference type="Proteomes" id="UP000292082">
    <property type="component" value="Unassembled WGS sequence"/>
</dbReference>
<dbReference type="OrthoDB" id="6509908at2759"/>
<keyword evidence="3" id="KW-0472">Membrane</keyword>
<dbReference type="PANTHER" id="PTHR11360">
    <property type="entry name" value="MONOCARBOXYLATE TRANSPORTER"/>
    <property type="match status" value="1"/>
</dbReference>
<evidence type="ECO:0000313" key="6">
    <source>
        <dbReference type="EMBL" id="TBU63373.1"/>
    </source>
</evidence>
<dbReference type="Pfam" id="PF07690">
    <property type="entry name" value="MFS_1"/>
    <property type="match status" value="1"/>
</dbReference>
<organism evidence="5">
    <name type="scientific">Dichomitus squalens</name>
    <dbReference type="NCBI Taxonomy" id="114155"/>
    <lineage>
        <taxon>Eukaryota</taxon>
        <taxon>Fungi</taxon>
        <taxon>Dikarya</taxon>
        <taxon>Basidiomycota</taxon>
        <taxon>Agaricomycotina</taxon>
        <taxon>Agaricomycetes</taxon>
        <taxon>Polyporales</taxon>
        <taxon>Polyporaceae</taxon>
        <taxon>Dichomitus</taxon>
    </lineage>
</organism>
<feature type="transmembrane region" description="Helical" evidence="3">
    <location>
        <begin position="416"/>
        <end position="437"/>
    </location>
</feature>
<sequence>MNHVTVVDKRDLEKAEEQLTVVGRAVAEDPLPEPSAEPELEYVPDGGREAWTVVLGSSLALFASAGMINTYGTFQNYYETTLLPSSSSSIISLIGSLQIFFLYFLGTITGRIFDAYGTSVLIPAGTLISVFSLMMVSLAQKDQAYQVILSQGVLFGIGLAMLFNPAIAVLGHWFRRRRALAIGLTTGGSASGGVIFPVILEKLIPAVGFGWAVRIIAFIILGCLTVSCLTIRTRLPLSGRISLRTAVDLGGWKDPRYGLATIAGFLLFYSFFIPYFYIQIYGNFRGVRPGIANYLLAIMNAMTVPSRVLPGFIADRYGTLHVFVPAASICTILVLGLWLPSRNAASIIAFSALYGLFSGAFVSLLPTYIASITPREVYGARLGSVYMVVAVATLVGTPTGGALLKVTDESHFTSLIIFSGVLIGAGTVTLTMAGLVGSPRLRWISERSPFGKKS</sequence>
<protein>
    <submittedName>
        <fullName evidence="5">Monocarboxylate permease</fullName>
    </submittedName>
</protein>
<feature type="transmembrane region" description="Helical" evidence="3">
    <location>
        <begin position="120"/>
        <end position="139"/>
    </location>
</feature>
<reference evidence="5 7" key="1">
    <citation type="submission" date="2019-01" db="EMBL/GenBank/DDBJ databases">
        <title>Draft genome sequences of three monokaryotic isolates of the white-rot basidiomycete fungus Dichomitus squalens.</title>
        <authorList>
            <consortium name="DOE Joint Genome Institute"/>
            <person name="Lopez S.C."/>
            <person name="Andreopoulos B."/>
            <person name="Pangilinan J."/>
            <person name="Lipzen A."/>
            <person name="Riley R."/>
            <person name="Ahrendt S."/>
            <person name="Ng V."/>
            <person name="Barry K."/>
            <person name="Daum C."/>
            <person name="Grigoriev I.V."/>
            <person name="Hilden K.S."/>
            <person name="Makela M.R."/>
            <person name="de Vries R.P."/>
        </authorList>
    </citation>
    <scope>NUCLEOTIDE SEQUENCE [LARGE SCALE GENOMIC DNA]</scope>
    <source>
        <strain evidence="6 7">CBS 464.89</strain>
        <strain evidence="5">OM18370.1</strain>
    </source>
</reference>
<dbReference type="GO" id="GO:0016020">
    <property type="term" value="C:membrane"/>
    <property type="evidence" value="ECO:0007669"/>
    <property type="project" value="UniProtKB-SubCell"/>
</dbReference>
<keyword evidence="7" id="KW-1185">Reference proteome</keyword>
<keyword evidence="3" id="KW-0812">Transmembrane</keyword>
<dbReference type="EMBL" id="ML145089">
    <property type="protein sequence ID" value="TBU63373.1"/>
    <property type="molecule type" value="Genomic_DNA"/>
</dbReference>
<feature type="transmembrane region" description="Helical" evidence="3">
    <location>
        <begin position="290"/>
        <end position="308"/>
    </location>
</feature>
<feature type="transmembrane region" description="Helical" evidence="3">
    <location>
        <begin position="345"/>
        <end position="370"/>
    </location>
</feature>
<feature type="transmembrane region" description="Helical" evidence="3">
    <location>
        <begin position="50"/>
        <end position="68"/>
    </location>
</feature>
<comment type="similarity">
    <text evidence="2">Belongs to the major facilitator superfamily. Monocarboxylate porter (TC 2.A.1.13) family.</text>
</comment>
<proteinExistence type="inferred from homology"/>
<name>A0A4Q9MAQ1_9APHY</name>